<dbReference type="Proteomes" id="UP000887577">
    <property type="component" value="Unplaced"/>
</dbReference>
<keyword evidence="2" id="KW-1185">Reference proteome</keyword>
<evidence type="ECO:0000256" key="1">
    <source>
        <dbReference type="SAM" id="MobiDB-lite"/>
    </source>
</evidence>
<feature type="region of interest" description="Disordered" evidence="1">
    <location>
        <begin position="1"/>
        <end position="34"/>
    </location>
</feature>
<proteinExistence type="predicted"/>
<dbReference type="AlphaFoldDB" id="A0A914Z7K8"/>
<dbReference type="InterPro" id="IPR011990">
    <property type="entry name" value="TPR-like_helical_dom_sf"/>
</dbReference>
<accession>A0A914Z7K8</accession>
<feature type="region of interest" description="Disordered" evidence="1">
    <location>
        <begin position="61"/>
        <end position="131"/>
    </location>
</feature>
<sequence length="489" mass="54937">MGGNNDDDTHSIASTNFSTDTTAYNNGFASELNSRNPSIQSLLSQDIQSFDWADLMADEEERAASQLAKLPETDSNGNQEDDLSSERTGASTPRKLSVDHQSTLDRNAASTQRPQLSSTNDEKISTVEEEGEIQDLTKKIEQLETKENENYIQPSTSNVEEPTTPIAMEKQPFAEVNNRQETEFKYSNEKIIIKPSYIDDADGDTESTSLRHLIQKSINCLNQLTEKLQAVFRQSILPEITEAEMISYLKDSSDCFNDSINKIISLKTNYPSSNEDFKKCALEAMKVRLFAEKAVQLLAVRKHNYVLTFVTDITMKALYVVSALIVYDLEQAKKYQLIEAFEAIWQKLISRVKMQITSFGKTIVMQLITLIRSSIATVTEQLEFEKHIGELVKAIINTNFSDFTQGILISSATVVTDVPPNLLTFAGNTYRWHGDLARYQSMILGSSDYNPSLKFYFLSFVLDPQNGTALNQMGAVASYKVILTFLQLI</sequence>
<name>A0A914Z7K8_9BILA</name>
<reference evidence="3" key="1">
    <citation type="submission" date="2022-11" db="UniProtKB">
        <authorList>
            <consortium name="WormBaseParasite"/>
        </authorList>
    </citation>
    <scope>IDENTIFICATION</scope>
</reference>
<protein>
    <submittedName>
        <fullName evidence="3">Uncharacterized protein</fullName>
    </submittedName>
</protein>
<organism evidence="2 3">
    <name type="scientific">Panagrolaimus superbus</name>
    <dbReference type="NCBI Taxonomy" id="310955"/>
    <lineage>
        <taxon>Eukaryota</taxon>
        <taxon>Metazoa</taxon>
        <taxon>Ecdysozoa</taxon>
        <taxon>Nematoda</taxon>
        <taxon>Chromadorea</taxon>
        <taxon>Rhabditida</taxon>
        <taxon>Tylenchina</taxon>
        <taxon>Panagrolaimomorpha</taxon>
        <taxon>Panagrolaimoidea</taxon>
        <taxon>Panagrolaimidae</taxon>
        <taxon>Panagrolaimus</taxon>
    </lineage>
</organism>
<evidence type="ECO:0000313" key="2">
    <source>
        <dbReference type="Proteomes" id="UP000887577"/>
    </source>
</evidence>
<evidence type="ECO:0000313" key="3">
    <source>
        <dbReference type="WBParaSite" id="PSU_v2.g831.t1"/>
    </source>
</evidence>
<dbReference type="WBParaSite" id="PSU_v2.g831.t1">
    <property type="protein sequence ID" value="PSU_v2.g831.t1"/>
    <property type="gene ID" value="PSU_v2.g831"/>
</dbReference>
<dbReference type="Gene3D" id="1.25.40.10">
    <property type="entry name" value="Tetratricopeptide repeat domain"/>
    <property type="match status" value="1"/>
</dbReference>
<dbReference type="SUPFAM" id="SSF48452">
    <property type="entry name" value="TPR-like"/>
    <property type="match status" value="1"/>
</dbReference>
<feature type="compositionally biased region" description="Polar residues" evidence="1">
    <location>
        <begin position="11"/>
        <end position="34"/>
    </location>
</feature>
<feature type="compositionally biased region" description="Polar residues" evidence="1">
    <location>
        <begin position="99"/>
        <end position="119"/>
    </location>
</feature>